<comment type="caution">
    <text evidence="1">The sequence shown here is derived from an EMBL/GenBank/DDBJ whole genome shotgun (WGS) entry which is preliminary data.</text>
</comment>
<evidence type="ECO:0000313" key="1">
    <source>
        <dbReference type="EMBL" id="KAA1272855.1"/>
    </source>
</evidence>
<dbReference type="Proteomes" id="UP000468420">
    <property type="component" value="Unassembled WGS sequence"/>
</dbReference>
<accession>A0A6N6JX74</accession>
<evidence type="ECO:0000313" key="2">
    <source>
        <dbReference type="Proteomes" id="UP000468420"/>
    </source>
</evidence>
<dbReference type="EMBL" id="QRDC01000034">
    <property type="protein sequence ID" value="KAA1272855.1"/>
    <property type="molecule type" value="Genomic_DNA"/>
</dbReference>
<dbReference type="AlphaFoldDB" id="A0A6N6JX74"/>
<protein>
    <submittedName>
        <fullName evidence="1">Uncharacterized protein</fullName>
    </submittedName>
</protein>
<sequence>MKTGLRSCNEKKQQLFSPFCPVPSLPEVVSTHKIIRVAGKRQTSDKFVRNEFFQPKDVPHFIPMGLLK</sequence>
<gene>
    <name evidence="1" type="ORF">DXF85_23755</name>
</gene>
<proteinExistence type="predicted"/>
<reference evidence="1 2" key="1">
    <citation type="submission" date="2018-08" db="EMBL/GenBank/DDBJ databases">
        <title>Complete genomic analysis of a Citrobacter pasteurii isolated from cockles (Cerastoderma edule) containing a new chromosomic qnrB allele.</title>
        <authorList>
            <person name="Rodrigues A."/>
            <person name="Baptista T."/>
            <person name="Quesada A."/>
            <person name="Campos M.J."/>
        </authorList>
    </citation>
    <scope>NUCLEOTIDE SEQUENCE [LARGE SCALE GENOMIC DNA]</scope>
    <source>
        <strain evidence="1 2">BA18</strain>
    </source>
</reference>
<organism evidence="1 2">
    <name type="scientific">Citrobacter pasteurii</name>
    <dbReference type="NCBI Taxonomy" id="1563222"/>
    <lineage>
        <taxon>Bacteria</taxon>
        <taxon>Pseudomonadati</taxon>
        <taxon>Pseudomonadota</taxon>
        <taxon>Gammaproteobacteria</taxon>
        <taxon>Enterobacterales</taxon>
        <taxon>Enterobacteriaceae</taxon>
        <taxon>Citrobacter</taxon>
    </lineage>
</organism>
<name>A0A6N6JX74_9ENTR</name>